<evidence type="ECO:0000256" key="3">
    <source>
        <dbReference type="ARBA" id="ARBA00012017"/>
    </source>
</evidence>
<proteinExistence type="inferred from homology"/>
<evidence type="ECO:0000256" key="1">
    <source>
        <dbReference type="ARBA" id="ARBA00009601"/>
    </source>
</evidence>
<accession>I0YRE4</accession>
<keyword evidence="5 10" id="KW-0479">Metal-binding</keyword>
<dbReference type="KEGG" id="csl:COCSUDRAFT_54300"/>
<dbReference type="OrthoDB" id="514281at2759"/>
<dbReference type="GO" id="GO:0005737">
    <property type="term" value="C:cytoplasm"/>
    <property type="evidence" value="ECO:0007669"/>
    <property type="project" value="TreeGrafter"/>
</dbReference>
<feature type="binding site" evidence="10">
    <location>
        <position position="235"/>
    </location>
    <ligand>
        <name>Mg(2+)</name>
        <dbReference type="ChEBI" id="CHEBI:18420"/>
        <label>1</label>
    </ligand>
</feature>
<evidence type="ECO:0000256" key="2">
    <source>
        <dbReference type="ARBA" id="ARBA00011245"/>
    </source>
</evidence>
<evidence type="ECO:0000256" key="10">
    <source>
        <dbReference type="PIRSR" id="PIRSR038186-2"/>
    </source>
</evidence>
<keyword evidence="13" id="KW-1185">Reference proteome</keyword>
<dbReference type="eggNOG" id="ENOG502QQS1">
    <property type="taxonomic scope" value="Eukaryota"/>
</dbReference>
<evidence type="ECO:0000259" key="11">
    <source>
        <dbReference type="Pfam" id="PF05770"/>
    </source>
</evidence>
<dbReference type="GO" id="GO:0052725">
    <property type="term" value="F:inositol-1,3,4-trisphosphate 6-kinase activity"/>
    <property type="evidence" value="ECO:0007669"/>
    <property type="project" value="InterPro"/>
</dbReference>
<dbReference type="STRING" id="574566.I0YRE4"/>
<dbReference type="GO" id="GO:0032957">
    <property type="term" value="P:inositol trisphosphate metabolic process"/>
    <property type="evidence" value="ECO:0007669"/>
    <property type="project" value="InterPro"/>
</dbReference>
<dbReference type="EC" id="2.7.1.159" evidence="3"/>
<feature type="domain" description="Inositol 1,3,4-trisphosphate 5/6-kinase ATP-grasp" evidence="11">
    <location>
        <begin position="48"/>
        <end position="252"/>
    </location>
</feature>
<keyword evidence="7" id="KW-0418">Kinase</keyword>
<dbReference type="RefSeq" id="XP_005645507.1">
    <property type="nucleotide sequence ID" value="XM_005645450.1"/>
</dbReference>
<keyword evidence="6" id="KW-0547">Nucleotide-binding</keyword>
<evidence type="ECO:0000313" key="13">
    <source>
        <dbReference type="Proteomes" id="UP000007264"/>
    </source>
</evidence>
<comment type="similarity">
    <text evidence="1">Belongs to the ITPK1 family.</text>
</comment>
<dbReference type="GO" id="GO:0052726">
    <property type="term" value="F:inositol-1,3,4-trisphosphate 5-kinase activity"/>
    <property type="evidence" value="ECO:0007669"/>
    <property type="project" value="InterPro"/>
</dbReference>
<organism evidence="12 13">
    <name type="scientific">Coccomyxa subellipsoidea (strain C-169)</name>
    <name type="common">Green microalga</name>
    <dbReference type="NCBI Taxonomy" id="574566"/>
    <lineage>
        <taxon>Eukaryota</taxon>
        <taxon>Viridiplantae</taxon>
        <taxon>Chlorophyta</taxon>
        <taxon>core chlorophytes</taxon>
        <taxon>Trebouxiophyceae</taxon>
        <taxon>Trebouxiophyceae incertae sedis</taxon>
        <taxon>Coccomyxaceae</taxon>
        <taxon>Coccomyxa</taxon>
        <taxon>Coccomyxa subellipsoidea</taxon>
    </lineage>
</organism>
<name>I0YRE4_COCSC</name>
<dbReference type="SUPFAM" id="SSF56059">
    <property type="entry name" value="Glutathione synthetase ATP-binding domain-like"/>
    <property type="match status" value="1"/>
</dbReference>
<evidence type="ECO:0000256" key="5">
    <source>
        <dbReference type="ARBA" id="ARBA00022723"/>
    </source>
</evidence>
<comment type="caution">
    <text evidence="12">The sequence shown here is derived from an EMBL/GenBank/DDBJ whole genome shotgun (WGS) entry which is preliminary data.</text>
</comment>
<comment type="cofactor">
    <cofactor evidence="10">
        <name>Mg(2+)</name>
        <dbReference type="ChEBI" id="CHEBI:18420"/>
    </cofactor>
    <text evidence="10">Binds 2 magnesium ions per subunit.</text>
</comment>
<dbReference type="GO" id="GO:0005524">
    <property type="term" value="F:ATP binding"/>
    <property type="evidence" value="ECO:0007669"/>
    <property type="project" value="UniProtKB-KW"/>
</dbReference>
<sequence>MTALLDTARLTASLACLDNPASLSKVTNRELMANLFRGAETAFLADDIKLATPAYVRIDDGSGGTSAIWRKLLDAGLVAPIVLKPLQACGCSDAHNMAIILADTSSERWPRVTFPVFAQTFINHGGVVHKVSVLGDQVHVTQRESIPDISTGDNAEVKSDSRPVAVLFDSQNMAGAALVHDGVLQSSSTRSRQGAFLNERYIKAAATHLREQLDFNIFGFDVIVENGTGEHYVVDINYFPSLKDVPNARENFWNVCHRIKTR</sequence>
<dbReference type="Proteomes" id="UP000007264">
    <property type="component" value="Unassembled WGS sequence"/>
</dbReference>
<dbReference type="EMBL" id="AGSI01000014">
    <property type="protein sequence ID" value="EIE20963.1"/>
    <property type="molecule type" value="Genomic_DNA"/>
</dbReference>
<evidence type="ECO:0000256" key="8">
    <source>
        <dbReference type="ARBA" id="ARBA00022840"/>
    </source>
</evidence>
<dbReference type="GO" id="GO:0047325">
    <property type="term" value="F:inositol-3,4,5,6-tetrakisphosphate 1-kinase activity"/>
    <property type="evidence" value="ECO:0007669"/>
    <property type="project" value="InterPro"/>
</dbReference>
<evidence type="ECO:0000256" key="9">
    <source>
        <dbReference type="ARBA" id="ARBA00022842"/>
    </source>
</evidence>
<dbReference type="GO" id="GO:0000287">
    <property type="term" value="F:magnesium ion binding"/>
    <property type="evidence" value="ECO:0007669"/>
    <property type="project" value="InterPro"/>
</dbReference>
<feature type="binding site" evidence="10">
    <location>
        <position position="237"/>
    </location>
    <ligand>
        <name>Mg(2+)</name>
        <dbReference type="ChEBI" id="CHEBI:18420"/>
        <label>2</label>
    </ligand>
</feature>
<dbReference type="AlphaFoldDB" id="I0YRE4"/>
<evidence type="ECO:0000313" key="12">
    <source>
        <dbReference type="EMBL" id="EIE20963.1"/>
    </source>
</evidence>
<dbReference type="InterPro" id="IPR008656">
    <property type="entry name" value="Inositol_tetrakis-P_1-kinase"/>
</dbReference>
<dbReference type="GeneID" id="17038942"/>
<keyword evidence="8" id="KW-0067">ATP-binding</keyword>
<keyword evidence="4" id="KW-0808">Transferase</keyword>
<keyword evidence="9 10" id="KW-0460">Magnesium</keyword>
<dbReference type="PANTHER" id="PTHR14217:SF1">
    <property type="entry name" value="INOSITOL-TETRAKISPHOSPHATE 1-KINASE"/>
    <property type="match status" value="1"/>
</dbReference>
<dbReference type="Pfam" id="PF05770">
    <property type="entry name" value="Ins134_P3_kin"/>
    <property type="match status" value="1"/>
</dbReference>
<feature type="binding site" evidence="10">
    <location>
        <position position="221"/>
    </location>
    <ligand>
        <name>Mg(2+)</name>
        <dbReference type="ChEBI" id="CHEBI:18420"/>
        <label>1</label>
    </ligand>
</feature>
<reference evidence="12 13" key="1">
    <citation type="journal article" date="2012" name="Genome Biol.">
        <title>The genome of the polar eukaryotic microalga coccomyxa subellipsoidea reveals traits of cold adaptation.</title>
        <authorList>
            <person name="Blanc G."/>
            <person name="Agarkova I."/>
            <person name="Grimwood J."/>
            <person name="Kuo A."/>
            <person name="Brueggeman A."/>
            <person name="Dunigan D."/>
            <person name="Gurnon J."/>
            <person name="Ladunga I."/>
            <person name="Lindquist E."/>
            <person name="Lucas S."/>
            <person name="Pangilinan J."/>
            <person name="Proschold T."/>
            <person name="Salamov A."/>
            <person name="Schmutz J."/>
            <person name="Weeks D."/>
            <person name="Yamada T."/>
            <person name="Claverie J.M."/>
            <person name="Grigoriev I."/>
            <person name="Van Etten J."/>
            <person name="Lomsadze A."/>
            <person name="Borodovsky M."/>
        </authorList>
    </citation>
    <scope>NUCLEOTIDE SEQUENCE [LARGE SCALE GENOMIC DNA]</scope>
    <source>
        <strain evidence="12 13">C-169</strain>
    </source>
</reference>
<feature type="binding site" evidence="10">
    <location>
        <position position="235"/>
    </location>
    <ligand>
        <name>Mg(2+)</name>
        <dbReference type="ChEBI" id="CHEBI:18420"/>
        <label>2</label>
    </ligand>
</feature>
<evidence type="ECO:0000256" key="4">
    <source>
        <dbReference type="ARBA" id="ARBA00022679"/>
    </source>
</evidence>
<dbReference type="PANTHER" id="PTHR14217">
    <property type="entry name" value="INOSITOL-TETRAKISPHOSPHATE 1-KINASE"/>
    <property type="match status" value="1"/>
</dbReference>
<dbReference type="InterPro" id="IPR040464">
    <property type="entry name" value="InsP(3)kin_ATP-grasp"/>
</dbReference>
<dbReference type="Gene3D" id="3.30.470.20">
    <property type="entry name" value="ATP-grasp fold, B domain"/>
    <property type="match status" value="1"/>
</dbReference>
<gene>
    <name evidence="12" type="ORF">COCSUDRAFT_54300</name>
</gene>
<comment type="subunit">
    <text evidence="2">Monomer.</text>
</comment>
<protein>
    <recommendedName>
        <fullName evidence="3">inositol-1,3,4-trisphosphate 5/6-kinase</fullName>
        <ecNumber evidence="3">2.7.1.159</ecNumber>
    </recommendedName>
</protein>
<evidence type="ECO:0000256" key="6">
    <source>
        <dbReference type="ARBA" id="ARBA00022741"/>
    </source>
</evidence>
<dbReference type="PIRSF" id="PIRSF038186">
    <property type="entry name" value="ITPK"/>
    <property type="match status" value="1"/>
</dbReference>
<evidence type="ECO:0000256" key="7">
    <source>
        <dbReference type="ARBA" id="ARBA00022777"/>
    </source>
</evidence>